<protein>
    <recommendedName>
        <fullName evidence="4">B box-type domain-containing protein</fullName>
    </recommendedName>
</protein>
<keyword evidence="3" id="KW-1185">Reference proteome</keyword>
<keyword evidence="1" id="KW-0472">Membrane</keyword>
<accession>A0A2K8KLR7</accession>
<evidence type="ECO:0000256" key="1">
    <source>
        <dbReference type="SAM" id="Phobius"/>
    </source>
</evidence>
<dbReference type="OrthoDB" id="8820575at2"/>
<dbReference type="RefSeq" id="WP_145980218.1">
    <property type="nucleotide sequence ID" value="NZ_CP011797.1"/>
</dbReference>
<feature type="transmembrane region" description="Helical" evidence="1">
    <location>
        <begin position="68"/>
        <end position="89"/>
    </location>
</feature>
<proteinExistence type="predicted"/>
<dbReference type="Proteomes" id="UP000229757">
    <property type="component" value="Chromosome"/>
</dbReference>
<gene>
    <name evidence="2" type="ORF">REIFOR_00660</name>
</gene>
<evidence type="ECO:0008006" key="4">
    <source>
        <dbReference type="Google" id="ProtNLM"/>
    </source>
</evidence>
<keyword evidence="1" id="KW-1133">Transmembrane helix</keyword>
<dbReference type="EMBL" id="CP011797">
    <property type="protein sequence ID" value="ATX75828.1"/>
    <property type="molecule type" value="Genomic_DNA"/>
</dbReference>
<feature type="transmembrane region" description="Helical" evidence="1">
    <location>
        <begin position="95"/>
        <end position="115"/>
    </location>
</feature>
<organism evidence="2 3">
    <name type="scientific">Reinekea forsetii</name>
    <dbReference type="NCBI Taxonomy" id="1336806"/>
    <lineage>
        <taxon>Bacteria</taxon>
        <taxon>Pseudomonadati</taxon>
        <taxon>Pseudomonadota</taxon>
        <taxon>Gammaproteobacteria</taxon>
        <taxon>Oceanospirillales</taxon>
        <taxon>Saccharospirillaceae</taxon>
        <taxon>Reinekea</taxon>
    </lineage>
</organism>
<evidence type="ECO:0000313" key="2">
    <source>
        <dbReference type="EMBL" id="ATX75828.1"/>
    </source>
</evidence>
<dbReference type="AlphaFoldDB" id="A0A2K8KLR7"/>
<keyword evidence="1" id="KW-0812">Transmembrane</keyword>
<reference evidence="2 3" key="1">
    <citation type="journal article" date="2017" name="Environ. Microbiol.">
        <title>Genomic and physiological analyses of 'Reinekea forsetii' reveal a versatile opportunistic lifestyle during spring algae blooms.</title>
        <authorList>
            <person name="Avci B."/>
            <person name="Hahnke R.L."/>
            <person name="Chafee M."/>
            <person name="Fischer T."/>
            <person name="Gruber-Vodicka H."/>
            <person name="Tegetmeyer H.E."/>
            <person name="Harder J."/>
            <person name="Fuchs B.M."/>
            <person name="Amann R.I."/>
            <person name="Teeling H."/>
        </authorList>
    </citation>
    <scope>NUCLEOTIDE SEQUENCE [LARGE SCALE GENOMIC DNA]</scope>
    <source>
        <strain evidence="2 3">Hel1_31_D35</strain>
    </source>
</reference>
<evidence type="ECO:0000313" key="3">
    <source>
        <dbReference type="Proteomes" id="UP000229757"/>
    </source>
</evidence>
<name>A0A2K8KLR7_9GAMM</name>
<sequence length="123" mass="13612">MECFYHQGNQACGVCKSCNRGICRDCASEVINGLACKDKCESEVIELNRMISGSQEIEDSAKAMIKSVSVISGDLFNLAIGILFLGYGIYDDMDFILYLGVLFMLFGFVGLIRTWRSKVARDA</sequence>
<dbReference type="KEGG" id="rfo:REIFOR_00660"/>